<feature type="compositionally biased region" description="Polar residues" evidence="2">
    <location>
        <begin position="196"/>
        <end position="212"/>
    </location>
</feature>
<evidence type="ECO:0000256" key="3">
    <source>
        <dbReference type="SAM" id="Phobius"/>
    </source>
</evidence>
<dbReference type="EMBL" id="LOMY01000026">
    <property type="protein sequence ID" value="OCQ54121.1"/>
    <property type="molecule type" value="Genomic_DNA"/>
</dbReference>
<keyword evidence="3" id="KW-0812">Transmembrane</keyword>
<dbReference type="STRING" id="286156.Ppb6_00671"/>
<dbReference type="RefSeq" id="WP_074439047.1">
    <property type="nucleotide sequence ID" value="NZ_CAWMQZ010000026.1"/>
</dbReference>
<name>A0A1C0U874_9GAMM</name>
<dbReference type="Pfam" id="PF20155">
    <property type="entry name" value="TMP_3"/>
    <property type="match status" value="1"/>
</dbReference>
<dbReference type="InterPro" id="IPR053058">
    <property type="entry name" value="Mulikevirus_tape_measure"/>
</dbReference>
<evidence type="ECO:0000256" key="2">
    <source>
        <dbReference type="SAM" id="MobiDB-lite"/>
    </source>
</evidence>
<dbReference type="PANTHER" id="PTHR38812:SF2">
    <property type="entry name" value="MU-LIKE PROPHAGE FLUMU PROTEIN GP42"/>
    <property type="match status" value="1"/>
</dbReference>
<feature type="domain" description="Tape measure protein N-terminal" evidence="5">
    <location>
        <begin position="256"/>
        <end position="444"/>
    </location>
</feature>
<keyword evidence="3" id="KW-1133">Transmembrane helix</keyword>
<gene>
    <name evidence="6" type="ORF">Ppb6_00671</name>
</gene>
<evidence type="ECO:0000259" key="5">
    <source>
        <dbReference type="Pfam" id="PF20155"/>
    </source>
</evidence>
<reference evidence="6 7" key="1">
    <citation type="submission" date="2015-12" db="EMBL/GenBank/DDBJ databases">
        <title>Genome comparisons provide insights into the role of secondary metabolites in the pathogenic phase of the Photorhabdus life cycle.</title>
        <authorList>
            <person name="Tobias N.J."/>
            <person name="Mishra B."/>
            <person name="Gupta D.K."/>
            <person name="Thines M."/>
            <person name="Stinear T.P."/>
            <person name="Bode H.B."/>
        </authorList>
    </citation>
    <scope>NUCLEOTIDE SEQUENCE [LARGE SCALE GENOMIC DNA]</scope>
    <source>
        <strain evidence="6 7">PB68.1</strain>
    </source>
</reference>
<protein>
    <submittedName>
        <fullName evidence="6">Lambda phage tail tape-measure protein lam_C</fullName>
    </submittedName>
</protein>
<dbReference type="Pfam" id="PF09718">
    <property type="entry name" value="Tape_meas_lam_C"/>
    <property type="match status" value="1"/>
</dbReference>
<dbReference type="InterPro" id="IPR006431">
    <property type="entry name" value="Phage_tape_meas_C"/>
</dbReference>
<evidence type="ECO:0000256" key="1">
    <source>
        <dbReference type="SAM" id="Coils"/>
    </source>
</evidence>
<feature type="transmembrane region" description="Helical" evidence="3">
    <location>
        <begin position="583"/>
        <end position="610"/>
    </location>
</feature>
<comment type="caution">
    <text evidence="6">The sequence shown here is derived from an EMBL/GenBank/DDBJ whole genome shotgun (WGS) entry which is preliminary data.</text>
</comment>
<proteinExistence type="predicted"/>
<evidence type="ECO:0000259" key="4">
    <source>
        <dbReference type="Pfam" id="PF09718"/>
    </source>
</evidence>
<evidence type="ECO:0000313" key="6">
    <source>
        <dbReference type="EMBL" id="OCQ54121.1"/>
    </source>
</evidence>
<keyword evidence="1" id="KW-0175">Coiled coil</keyword>
<keyword evidence="7" id="KW-1185">Reference proteome</keyword>
<dbReference type="NCBIfam" id="TIGR02675">
    <property type="entry name" value="tape_meas_nterm"/>
    <property type="match status" value="1"/>
</dbReference>
<evidence type="ECO:0000313" key="7">
    <source>
        <dbReference type="Proteomes" id="UP000093476"/>
    </source>
</evidence>
<dbReference type="Proteomes" id="UP000093476">
    <property type="component" value="Unassembled WGS sequence"/>
</dbReference>
<feature type="domain" description="Bacteriophage tail tape measure C-terminal" evidence="4">
    <location>
        <begin position="1139"/>
        <end position="1206"/>
    </location>
</feature>
<dbReference type="PANTHER" id="PTHR38812">
    <property type="entry name" value="MU-LIKE PROPHAGE FLUMU PROTEIN GP42"/>
    <property type="match status" value="1"/>
</dbReference>
<organism evidence="6 7">
    <name type="scientific">Photorhabdus australis subsp. thailandensis</name>
    <dbReference type="NCBI Taxonomy" id="2805096"/>
    <lineage>
        <taxon>Bacteria</taxon>
        <taxon>Pseudomonadati</taxon>
        <taxon>Pseudomonadota</taxon>
        <taxon>Gammaproteobacteria</taxon>
        <taxon>Enterobacterales</taxon>
        <taxon>Morganellaceae</taxon>
        <taxon>Photorhabdus</taxon>
    </lineage>
</organism>
<keyword evidence="3" id="KW-0472">Membrane</keyword>
<feature type="region of interest" description="Disordered" evidence="2">
    <location>
        <begin position="196"/>
        <end position="225"/>
    </location>
</feature>
<dbReference type="PATRIC" id="fig|286156.4.peg.775"/>
<feature type="coiled-coil region" evidence="1">
    <location>
        <begin position="90"/>
        <end position="117"/>
    </location>
</feature>
<dbReference type="InterPro" id="IPR013491">
    <property type="entry name" value="Tape_meas_N"/>
</dbReference>
<accession>A0A1C0U874</accession>
<sequence>MSENMEFKLSLDSKSFTASINSAGKLLKAFGDGAKTSAKSIAVSERAMNSLSRTFRVLNKQLLDGEKVAQDMAAGFQLMAARGKNAQVQVVSLNANLKTLQTRLEGVERTLDKTTNAMSAFVNRSHLAGLAAKNMGLNAKQSSESFSSLNTHLSRTSLVLQSWKGSTSTAVGGLKAISNQLREIANREAQITRTPFRVSTSPVSGGNRKTSGNDGGGRSINSSGEHSSSFFDGLVGKVSKAAQTAKDIFISWQQPIVEAAAQMQKMQILLEGVNKSAADPKAAARQDMDYIVNMAKTAPFSMGALTDAFVRFKSVGLDPTDGSMKSLIDSVVRFGGDSALLKRSATAIQQMSANGVISMEGLRQQLGEAIPTAMQAMANASGVTLTELTKQIATGTVEAESALKLLFIGLEAQNKGAANNLMVTYTSALTQLQTSFTLFADNIGKSGSLESMTNVFRDLTNYMNSVDGQKMAMNIGENLSSAIESLRTMAKFVGDNIGLFKTLAEIIVAGLGFSLLKKGILGTAGAAMDMGRAVKNGFSMINSAGVAAVSTVGRISKLISEFGAKAALIIGVGEAIKMVRAAWLSFTAVVIANPVGAVIAAIGVAIAGLISIMTMLRDKTEETVTEIRKIPAAMTTAQRAQVKGKINSLNGNIAEDERILRAMGDRDSYVENYGLGARVHNRKTVEERIASTKKQRDMYTETIGMGDKAVYEQLAADVIKNRLDKIDVGIAAGLAQYDNTTAKKAAAERVALSNSKLSPLEKEKEIKRINDNDRAENLKPYTAAIDATTKHVDNLAIEVTRLTEQLNDPKLNADERSRKQGQLDGQAKAYVIAKNKLEELQSTANNISQSRFGTSFTIGKKSTGFGMDPKLDEKMNKLYLSSLADSGVKPRMNASGKVMTDLTGDMITGDNQLKVDQEIRAIYSEVTRLDQLTAEQQKQVSETLANAKIKDAERAADAAVTASNRETAAIRTTGAEQLELVESYRKALDKGAQLTRQMGFSTEATATFDQQINDVTDSLIKLANATPTSLITPEMIEQANAQLSFIQDNAKELRDRFNHDAVNQNIQKFAPFAENVISAGYTPSREEKGREFNENFNRSLSYLQGEANKTQDEDMAKLYEQKITQMLAARNKAFIQSAGTASQNLAVQYADVASQVEKAWAGTFESLTDHLVDFVKTGKFNMTSFADYITNQMLQIAMKSMVVEPLMNALGMGSNPNGQGPGPVSNLVNGFMAGTTGANASDQSLMATVPGAPQDDSLGNVKTPVKSLTSSMMDLASSGVDRLKSGFASLTSSFDFNSMATEKNAATTNEATKSTWMFSNTATAAITAVGATIASLGAATGNKWMGYLGAAVSIVGMASTAYNAMSSAGWISSGGGNAVADGTKGMQLTPTPDQFQVITPHANGGVFGPGGVVSLAKYSKGGIATSPQLALFGEGDMNEAYVPLPDGRTIPVTMTGNAGGSGGDQVNIAITVQNYQDGSSNSSEDGDNGSQWNEMARKVKAVVLDTLTSESRPGGMLSNTAR</sequence>